<dbReference type="AlphaFoldDB" id="A0A918N2I8"/>
<dbReference type="PROSITE" id="PS51257">
    <property type="entry name" value="PROKAR_LIPOPROTEIN"/>
    <property type="match status" value="1"/>
</dbReference>
<keyword evidence="1" id="KW-0732">Signal</keyword>
<evidence type="ECO:0000313" key="3">
    <source>
        <dbReference type="Proteomes" id="UP000601108"/>
    </source>
</evidence>
<reference evidence="2 3" key="1">
    <citation type="journal article" date="2014" name="Int. J. Syst. Evol. Microbiol.">
        <title>Complete genome sequence of Corynebacterium casei LMG S-19264T (=DSM 44701T), isolated from a smear-ripened cheese.</title>
        <authorList>
            <consortium name="US DOE Joint Genome Institute (JGI-PGF)"/>
            <person name="Walter F."/>
            <person name="Albersmeier A."/>
            <person name="Kalinowski J."/>
            <person name="Ruckert C."/>
        </authorList>
    </citation>
    <scope>NUCLEOTIDE SEQUENCE [LARGE SCALE GENOMIC DNA]</scope>
    <source>
        <strain evidence="2 3">KCTC 12285</strain>
    </source>
</reference>
<evidence type="ECO:0008006" key="4">
    <source>
        <dbReference type="Google" id="ProtNLM"/>
    </source>
</evidence>
<organism evidence="2 3">
    <name type="scientific">Aquimarina muelleri</name>
    <dbReference type="NCBI Taxonomy" id="279356"/>
    <lineage>
        <taxon>Bacteria</taxon>
        <taxon>Pseudomonadati</taxon>
        <taxon>Bacteroidota</taxon>
        <taxon>Flavobacteriia</taxon>
        <taxon>Flavobacteriales</taxon>
        <taxon>Flavobacteriaceae</taxon>
        <taxon>Aquimarina</taxon>
    </lineage>
</organism>
<proteinExistence type="predicted"/>
<comment type="caution">
    <text evidence="2">The sequence shown here is derived from an EMBL/GenBank/DDBJ whole genome shotgun (WGS) entry which is preliminary data.</text>
</comment>
<name>A0A918N2I8_9FLAO</name>
<accession>A0A918N2I8</accession>
<feature type="chain" id="PRO_5037182682" description="Secreted protein" evidence="1">
    <location>
        <begin position="24"/>
        <end position="55"/>
    </location>
</feature>
<keyword evidence="3" id="KW-1185">Reference proteome</keyword>
<protein>
    <recommendedName>
        <fullName evidence="4">Secreted protein</fullName>
    </recommendedName>
</protein>
<sequence length="55" mass="6258">MKIKPFFLAFLFIFLTNSFIACTGETVDEEIDYEYAIDKEIVPSTGDKEDGEDSN</sequence>
<dbReference type="EMBL" id="BMWS01000012">
    <property type="protein sequence ID" value="GGX19099.1"/>
    <property type="molecule type" value="Genomic_DNA"/>
</dbReference>
<dbReference type="Proteomes" id="UP000601108">
    <property type="component" value="Unassembled WGS sequence"/>
</dbReference>
<gene>
    <name evidence="2" type="ORF">GCM10007384_20550</name>
</gene>
<feature type="signal peptide" evidence="1">
    <location>
        <begin position="1"/>
        <end position="23"/>
    </location>
</feature>
<dbReference type="RefSeq" id="WP_155837852.1">
    <property type="nucleotide sequence ID" value="NZ_BMWS01000012.1"/>
</dbReference>
<evidence type="ECO:0000313" key="2">
    <source>
        <dbReference type="EMBL" id="GGX19099.1"/>
    </source>
</evidence>
<evidence type="ECO:0000256" key="1">
    <source>
        <dbReference type="SAM" id="SignalP"/>
    </source>
</evidence>